<keyword evidence="5 10" id="KW-0804">Transcription</keyword>
<dbReference type="GO" id="GO:0000976">
    <property type="term" value="F:transcription cis-regulatory region binding"/>
    <property type="evidence" value="ECO:0007669"/>
    <property type="project" value="UniProtKB-ARBA"/>
</dbReference>
<proteinExistence type="inferred from homology"/>
<keyword evidence="6 8" id="KW-0539">Nucleus</keyword>
<dbReference type="InterPro" id="IPR017970">
    <property type="entry name" value="Homeobox_CS"/>
</dbReference>
<gene>
    <name evidence="13" type="ORF">BUALT_Bualt07G0058700</name>
</gene>
<evidence type="ECO:0000256" key="7">
    <source>
        <dbReference type="ARBA" id="ARBA00025748"/>
    </source>
</evidence>
<keyword evidence="14" id="KW-1185">Reference proteome</keyword>
<evidence type="ECO:0000256" key="6">
    <source>
        <dbReference type="ARBA" id="ARBA00023242"/>
    </source>
</evidence>
<evidence type="ECO:0000256" key="11">
    <source>
        <dbReference type="SAM" id="Coils"/>
    </source>
</evidence>
<dbReference type="PROSITE" id="PS50071">
    <property type="entry name" value="HOMEOBOX_2"/>
    <property type="match status" value="1"/>
</dbReference>
<organism evidence="13 14">
    <name type="scientific">Buddleja alternifolia</name>
    <dbReference type="NCBI Taxonomy" id="168488"/>
    <lineage>
        <taxon>Eukaryota</taxon>
        <taxon>Viridiplantae</taxon>
        <taxon>Streptophyta</taxon>
        <taxon>Embryophyta</taxon>
        <taxon>Tracheophyta</taxon>
        <taxon>Spermatophyta</taxon>
        <taxon>Magnoliopsida</taxon>
        <taxon>eudicotyledons</taxon>
        <taxon>Gunneridae</taxon>
        <taxon>Pentapetalae</taxon>
        <taxon>asterids</taxon>
        <taxon>lamiids</taxon>
        <taxon>Lamiales</taxon>
        <taxon>Scrophulariaceae</taxon>
        <taxon>Buddlejeae</taxon>
        <taxon>Buddleja</taxon>
    </lineage>
</organism>
<evidence type="ECO:0000256" key="2">
    <source>
        <dbReference type="ARBA" id="ARBA00023015"/>
    </source>
</evidence>
<accession>A0AAV6X8D9</accession>
<evidence type="ECO:0000256" key="5">
    <source>
        <dbReference type="ARBA" id="ARBA00023163"/>
    </source>
</evidence>
<dbReference type="Pfam" id="PF00046">
    <property type="entry name" value="Homeodomain"/>
    <property type="match status" value="1"/>
</dbReference>
<comment type="similarity">
    <text evidence="7 10">Belongs to the HD-ZIP homeobox family. Class I subfamily.</text>
</comment>
<dbReference type="FunFam" id="1.10.10.60:FF:000144">
    <property type="entry name" value="homeobox-leucine zipper protein ATHB-6-like"/>
    <property type="match status" value="1"/>
</dbReference>
<reference evidence="13" key="1">
    <citation type="submission" date="2019-10" db="EMBL/GenBank/DDBJ databases">
        <authorList>
            <person name="Zhang R."/>
            <person name="Pan Y."/>
            <person name="Wang J."/>
            <person name="Ma R."/>
            <person name="Yu S."/>
        </authorList>
    </citation>
    <scope>NUCLEOTIDE SEQUENCE</scope>
    <source>
        <strain evidence="13">LA-IB0</strain>
        <tissue evidence="13">Leaf</tissue>
    </source>
</reference>
<evidence type="ECO:0000256" key="3">
    <source>
        <dbReference type="ARBA" id="ARBA00023125"/>
    </source>
</evidence>
<evidence type="ECO:0000256" key="8">
    <source>
        <dbReference type="PROSITE-ProRule" id="PRU00108"/>
    </source>
</evidence>
<comment type="function">
    <text evidence="10">Transcription factor.</text>
</comment>
<dbReference type="SUPFAM" id="SSF46689">
    <property type="entry name" value="Homeodomain-like"/>
    <property type="match status" value="1"/>
</dbReference>
<comment type="caution">
    <text evidence="13">The sequence shown here is derived from an EMBL/GenBank/DDBJ whole genome shotgun (WGS) entry which is preliminary data.</text>
</comment>
<evidence type="ECO:0000259" key="12">
    <source>
        <dbReference type="PROSITE" id="PS50071"/>
    </source>
</evidence>
<feature type="DNA-binding region" description="Homeobox" evidence="8">
    <location>
        <begin position="85"/>
        <end position="144"/>
    </location>
</feature>
<comment type="subcellular location">
    <subcellularLocation>
        <location evidence="1 8 9">Nucleus</location>
    </subcellularLocation>
</comment>
<keyword evidence="4 8" id="KW-0371">Homeobox</keyword>
<dbReference type="EMBL" id="WHWC01000007">
    <property type="protein sequence ID" value="KAG8379154.1"/>
    <property type="molecule type" value="Genomic_DNA"/>
</dbReference>
<feature type="domain" description="Homeobox" evidence="12">
    <location>
        <begin position="83"/>
        <end position="143"/>
    </location>
</feature>
<sequence length="282" mass="32012">MADRGMVYGGGDALNQKRKIKNSSSDYQPLDSAFASANSNHPFFGSSGIVSFGAGVGVNRSGTSYFQPFDQEENGDQYFDEYFNQSEKKRKLSTDQLEFLEKSFEAENKLEPERKTQLAKDLGLQPRQIAIWFQNRRARCKTKQLETDYGTLHASYTTLKNDYDILLKENEKLKTEVLHLKRNFRPSDATSGEAVADMISHDEEPKVAFKIEERNSTKSDVTNEDCSRLTEGIHSSRVESGDSSSHVFEPDQSDLSQIYHLPANTCCYGFPIEDHAFSFWSY</sequence>
<dbReference type="PANTHER" id="PTHR24326:SF606">
    <property type="entry name" value="HOMEOBOX-LEUCINE ZIPPER PROTEIN ATHB-54"/>
    <property type="match status" value="1"/>
</dbReference>
<dbReference type="InterPro" id="IPR003106">
    <property type="entry name" value="Leu_zip_homeo"/>
</dbReference>
<evidence type="ECO:0000313" key="14">
    <source>
        <dbReference type="Proteomes" id="UP000826271"/>
    </source>
</evidence>
<evidence type="ECO:0000256" key="1">
    <source>
        <dbReference type="ARBA" id="ARBA00004123"/>
    </source>
</evidence>
<dbReference type="SMART" id="SM00389">
    <property type="entry name" value="HOX"/>
    <property type="match status" value="1"/>
</dbReference>
<dbReference type="PRINTS" id="PR00031">
    <property type="entry name" value="HTHREPRESSR"/>
</dbReference>
<evidence type="ECO:0000256" key="9">
    <source>
        <dbReference type="RuleBase" id="RU000682"/>
    </source>
</evidence>
<dbReference type="InterPro" id="IPR045224">
    <property type="entry name" value="HDZip_class_I_plant"/>
</dbReference>
<evidence type="ECO:0000256" key="4">
    <source>
        <dbReference type="ARBA" id="ARBA00023155"/>
    </source>
</evidence>
<dbReference type="GO" id="GO:0000981">
    <property type="term" value="F:DNA-binding transcription factor activity, RNA polymerase II-specific"/>
    <property type="evidence" value="ECO:0007669"/>
    <property type="project" value="UniProtKB-UniRule"/>
</dbReference>
<evidence type="ECO:0000313" key="13">
    <source>
        <dbReference type="EMBL" id="KAG8379154.1"/>
    </source>
</evidence>
<dbReference type="InterPro" id="IPR001356">
    <property type="entry name" value="HD"/>
</dbReference>
<dbReference type="InterPro" id="IPR000047">
    <property type="entry name" value="HTH_motif"/>
</dbReference>
<dbReference type="GO" id="GO:0005634">
    <property type="term" value="C:nucleus"/>
    <property type="evidence" value="ECO:0007669"/>
    <property type="project" value="UniProtKB-SubCell"/>
</dbReference>
<evidence type="ECO:0000256" key="10">
    <source>
        <dbReference type="RuleBase" id="RU369038"/>
    </source>
</evidence>
<keyword evidence="3 8" id="KW-0238">DNA-binding</keyword>
<feature type="coiled-coil region" evidence="11">
    <location>
        <begin position="156"/>
        <end position="183"/>
    </location>
</feature>
<dbReference type="PANTHER" id="PTHR24326">
    <property type="entry name" value="HOMEOBOX-LEUCINE ZIPPER PROTEIN"/>
    <property type="match status" value="1"/>
</dbReference>
<dbReference type="CDD" id="cd00086">
    <property type="entry name" value="homeodomain"/>
    <property type="match status" value="1"/>
</dbReference>
<keyword evidence="11" id="KW-0175">Coiled coil</keyword>
<dbReference type="GO" id="GO:0045893">
    <property type="term" value="P:positive regulation of DNA-templated transcription"/>
    <property type="evidence" value="ECO:0007669"/>
    <property type="project" value="TreeGrafter"/>
</dbReference>
<dbReference type="PROSITE" id="PS00027">
    <property type="entry name" value="HOMEOBOX_1"/>
    <property type="match status" value="1"/>
</dbReference>
<dbReference type="InterPro" id="IPR009057">
    <property type="entry name" value="Homeodomain-like_sf"/>
</dbReference>
<dbReference type="Gene3D" id="1.10.10.60">
    <property type="entry name" value="Homeodomain-like"/>
    <property type="match status" value="1"/>
</dbReference>
<dbReference type="AlphaFoldDB" id="A0AAV6X8D9"/>
<name>A0AAV6X8D9_9LAMI</name>
<dbReference type="Proteomes" id="UP000826271">
    <property type="component" value="Unassembled WGS sequence"/>
</dbReference>
<protein>
    <recommendedName>
        <fullName evidence="10">Homeobox-leucine zipper protein</fullName>
    </recommendedName>
    <alternativeName>
        <fullName evidence="10">HD-ZIP protein</fullName>
    </alternativeName>
    <alternativeName>
        <fullName evidence="10">Homeodomain transcription factor</fullName>
    </alternativeName>
</protein>
<keyword evidence="2 10" id="KW-0805">Transcription regulation</keyword>
<dbReference type="Pfam" id="PF02183">
    <property type="entry name" value="HALZ"/>
    <property type="match status" value="1"/>
</dbReference>